<keyword evidence="3" id="KW-1185">Reference proteome</keyword>
<dbReference type="PROSITE" id="PS51494">
    <property type="entry name" value="SPOIVB"/>
    <property type="match status" value="1"/>
</dbReference>
<organism evidence="2 3">
    <name type="scientific">Faecalibacillus faecis</name>
    <dbReference type="NCBI Taxonomy" id="1982628"/>
    <lineage>
        <taxon>Bacteria</taxon>
        <taxon>Bacillati</taxon>
        <taxon>Bacillota</taxon>
        <taxon>Erysipelotrichia</taxon>
        <taxon>Erysipelotrichales</taxon>
        <taxon>Coprobacillaceae</taxon>
        <taxon>Faecalibacillus</taxon>
    </lineage>
</organism>
<feature type="domain" description="Peptidase S55" evidence="1">
    <location>
        <begin position="101"/>
        <end position="321"/>
    </location>
</feature>
<dbReference type="Proteomes" id="UP000241201">
    <property type="component" value="Unassembled WGS sequence"/>
</dbReference>
<dbReference type="Pfam" id="PF05580">
    <property type="entry name" value="Peptidase_S55"/>
    <property type="match status" value="1"/>
</dbReference>
<dbReference type="EMBL" id="PYLP01000002">
    <property type="protein sequence ID" value="PST41768.1"/>
    <property type="molecule type" value="Genomic_DNA"/>
</dbReference>
<proteinExistence type="predicted"/>
<accession>A0A2T3G2L5</accession>
<dbReference type="Gene3D" id="2.30.42.10">
    <property type="match status" value="1"/>
</dbReference>
<sequence length="321" mass="35834">MLFKKLTISLVICLLSIMCITQIYGLDVMIGGESIGIVLNYDAICITGFYDIEVNQQIIDPSRYFKINDLIIEVENQKVTSIEELTNSIKALSTNTVHFIVEREGKQIPIQMDIYKKGDEFSTGLYVKDSTKGIGTVTYYRMDTNEFASLGHCLNDNENIIEQGNIYEAPISSIKKSSNLEIGQKIGNIQNSSLGKIEKNNDYGVFGTVGSLPKNNVYQTASQEEIKTGDAYFLTVLKNNEIKKCKIRIDQIIKQDQPAEKGIHFTLIDQDVIDLTNGIVQGMSGSPIIQNNKLIGCITHASSQNNLQGYGMFIQWMINNS</sequence>
<evidence type="ECO:0000313" key="3">
    <source>
        <dbReference type="Proteomes" id="UP000241201"/>
    </source>
</evidence>
<gene>
    <name evidence="2" type="ORF">C7U55_03045</name>
</gene>
<dbReference type="InterPro" id="IPR009003">
    <property type="entry name" value="Peptidase_S1_PA"/>
</dbReference>
<name>A0A2T3G2L5_9FIRM</name>
<dbReference type="SUPFAM" id="SSF50494">
    <property type="entry name" value="Trypsin-like serine proteases"/>
    <property type="match status" value="1"/>
</dbReference>
<protein>
    <submittedName>
        <fullName evidence="2">Stage IV sporulation protein B</fullName>
    </submittedName>
</protein>
<reference evidence="3" key="1">
    <citation type="submission" date="2018-03" db="EMBL/GenBank/DDBJ databases">
        <title>Lachnoclostridium SNUG30370 gen.nov., sp.nov., isolated from human faeces.</title>
        <authorList>
            <person name="Seo B."/>
            <person name="Jeon K."/>
            <person name="Ko G."/>
        </authorList>
    </citation>
    <scope>NUCLEOTIDE SEQUENCE [LARGE SCALE GENOMIC DNA]</scope>
    <source>
        <strain evidence="3">SNUG30370</strain>
    </source>
</reference>
<dbReference type="AlphaFoldDB" id="A0A2T3G2L5"/>
<dbReference type="SUPFAM" id="SSF50156">
    <property type="entry name" value="PDZ domain-like"/>
    <property type="match status" value="1"/>
</dbReference>
<evidence type="ECO:0000259" key="1">
    <source>
        <dbReference type="PROSITE" id="PS51494"/>
    </source>
</evidence>
<evidence type="ECO:0000313" key="2">
    <source>
        <dbReference type="EMBL" id="PST41768.1"/>
    </source>
</evidence>
<dbReference type="RefSeq" id="WP_106987286.1">
    <property type="nucleotide sequence ID" value="NZ_JADPLM010000037.1"/>
</dbReference>
<dbReference type="InterPro" id="IPR008763">
    <property type="entry name" value="Peptidase_S55"/>
</dbReference>
<comment type="caution">
    <text evidence="2">The sequence shown here is derived from an EMBL/GenBank/DDBJ whole genome shotgun (WGS) entry which is preliminary data.</text>
</comment>
<dbReference type="GeneID" id="77470082"/>
<dbReference type="InterPro" id="IPR036034">
    <property type="entry name" value="PDZ_sf"/>
</dbReference>